<gene>
    <name evidence="1" type="ORF">DCF19_11965</name>
</gene>
<reference evidence="1 2" key="1">
    <citation type="submission" date="2018-04" db="EMBL/GenBank/DDBJ databases">
        <authorList>
            <person name="Go L.Y."/>
            <person name="Mitchell J.A."/>
        </authorList>
    </citation>
    <scope>NUCLEOTIDE SEQUENCE [LARGE SCALE GENOMIC DNA]</scope>
    <source>
        <strain evidence="1">ULC066bin1</strain>
    </source>
</reference>
<protein>
    <submittedName>
        <fullName evidence="1">Uncharacterized protein</fullName>
    </submittedName>
</protein>
<dbReference type="Proteomes" id="UP000249467">
    <property type="component" value="Unassembled WGS sequence"/>
</dbReference>
<reference evidence="1 2" key="2">
    <citation type="submission" date="2018-06" db="EMBL/GenBank/DDBJ databases">
        <title>Metagenomic assembly of (sub)arctic Cyanobacteria and their associated microbiome from non-axenic cultures.</title>
        <authorList>
            <person name="Baurain D."/>
        </authorList>
    </citation>
    <scope>NUCLEOTIDE SEQUENCE [LARGE SCALE GENOMIC DNA]</scope>
    <source>
        <strain evidence="1">ULC066bin1</strain>
    </source>
</reference>
<evidence type="ECO:0000313" key="2">
    <source>
        <dbReference type="Proteomes" id="UP000249467"/>
    </source>
</evidence>
<sequence length="256" mass="28231">MFWLDGQTTSAIAAPKSSKESDIVTITDIEQKHLIGHLGQPLGKIIVISGVVRQEQSGAKSSPRDVLSVESVNDRPLAQPVTIEFNLFMTAQVAKPILGQSFKYIGYETGGFTGIPQDAFKFVPAVATTGHRFNTFFQVLQEELDVVKTKSDLIQFNNRRVQIIGRYVSGTKPAPAITGDIEFKGNYITAKIVLEDGTEIPIFPTYNKQSLRSPEEAEAYNGKIVKVVGKISSDRLNSEKITLNTFDGIWQYQAGF</sequence>
<name>A0A2W4WFB5_9CYAN</name>
<evidence type="ECO:0000313" key="1">
    <source>
        <dbReference type="EMBL" id="PZO40599.1"/>
    </source>
</evidence>
<comment type="caution">
    <text evidence="1">The sequence shown here is derived from an EMBL/GenBank/DDBJ whole genome shotgun (WGS) entry which is preliminary data.</text>
</comment>
<organism evidence="1 2">
    <name type="scientific">Pseudanabaena frigida</name>
    <dbReference type="NCBI Taxonomy" id="945775"/>
    <lineage>
        <taxon>Bacteria</taxon>
        <taxon>Bacillati</taxon>
        <taxon>Cyanobacteriota</taxon>
        <taxon>Cyanophyceae</taxon>
        <taxon>Pseudanabaenales</taxon>
        <taxon>Pseudanabaenaceae</taxon>
        <taxon>Pseudanabaena</taxon>
    </lineage>
</organism>
<proteinExistence type="predicted"/>
<dbReference type="AlphaFoldDB" id="A0A2W4WFB5"/>
<accession>A0A2W4WFB5</accession>
<dbReference type="EMBL" id="QBML01000014">
    <property type="protein sequence ID" value="PZO40599.1"/>
    <property type="molecule type" value="Genomic_DNA"/>
</dbReference>